<protein>
    <submittedName>
        <fullName evidence="1">Bifunctional adenosylcobinamide kinase/adenosylcobinamide-phosphate guanylyltransferase</fullName>
    </submittedName>
</protein>
<dbReference type="Proteomes" id="UP000824124">
    <property type="component" value="Unassembled WGS sequence"/>
</dbReference>
<name>A0A9D1HIK3_9FIRM</name>
<dbReference type="InterPro" id="IPR027417">
    <property type="entry name" value="P-loop_NTPase"/>
</dbReference>
<keyword evidence="1" id="KW-0808">Transferase</keyword>
<dbReference type="GO" id="GO:0009236">
    <property type="term" value="P:cobalamin biosynthetic process"/>
    <property type="evidence" value="ECO:0007669"/>
    <property type="project" value="InterPro"/>
</dbReference>
<proteinExistence type="predicted"/>
<keyword evidence="1" id="KW-0548">Nucleotidyltransferase</keyword>
<dbReference type="AlphaFoldDB" id="A0A9D1HIK3"/>
<gene>
    <name evidence="1" type="ORF">IAB00_00685</name>
</gene>
<dbReference type="GO" id="GO:0000166">
    <property type="term" value="F:nucleotide binding"/>
    <property type="evidence" value="ECO:0007669"/>
    <property type="project" value="InterPro"/>
</dbReference>
<dbReference type="GO" id="GO:0016779">
    <property type="term" value="F:nucleotidyltransferase activity"/>
    <property type="evidence" value="ECO:0007669"/>
    <property type="project" value="UniProtKB-KW"/>
</dbReference>
<dbReference type="InterPro" id="IPR003203">
    <property type="entry name" value="CobU/CobP"/>
</dbReference>
<dbReference type="Pfam" id="PF02283">
    <property type="entry name" value="CobU"/>
    <property type="match status" value="1"/>
</dbReference>
<organism evidence="1 2">
    <name type="scientific">Candidatus Avidehalobacter gallistercoris</name>
    <dbReference type="NCBI Taxonomy" id="2840694"/>
    <lineage>
        <taxon>Bacteria</taxon>
        <taxon>Bacillati</taxon>
        <taxon>Bacillota</taxon>
        <taxon>Clostridia</taxon>
        <taxon>Eubacteriales</taxon>
        <taxon>Peptococcaceae</taxon>
        <taxon>Peptococcaceae incertae sedis</taxon>
        <taxon>Candidatus Avidehalobacter</taxon>
    </lineage>
</organism>
<evidence type="ECO:0000313" key="1">
    <source>
        <dbReference type="EMBL" id="HIU09762.1"/>
    </source>
</evidence>
<reference evidence="1" key="1">
    <citation type="submission" date="2020-10" db="EMBL/GenBank/DDBJ databases">
        <authorList>
            <person name="Gilroy R."/>
        </authorList>
    </citation>
    <scope>NUCLEOTIDE SEQUENCE</scope>
    <source>
        <strain evidence="1">2830</strain>
    </source>
</reference>
<evidence type="ECO:0000313" key="2">
    <source>
        <dbReference type="Proteomes" id="UP000824124"/>
    </source>
</evidence>
<dbReference type="SUPFAM" id="SSF52540">
    <property type="entry name" value="P-loop containing nucleoside triphosphate hydrolases"/>
    <property type="match status" value="1"/>
</dbReference>
<dbReference type="Gene3D" id="3.40.50.300">
    <property type="entry name" value="P-loop containing nucleotide triphosphate hydrolases"/>
    <property type="match status" value="1"/>
</dbReference>
<sequence length="132" mass="14546">MMYLVVGGANQGKLVWARRQFNLAYNEIADGAQLELTPGELPDMAEHRALCGLHLLLERISGVDSVCLETWLDALAARPGFVVLCDEIGAGLVPIEREGREHREMVGRSCCRLAAQAEGVWRVFCGLPQQLK</sequence>
<comment type="caution">
    <text evidence="1">The sequence shown here is derived from an EMBL/GenBank/DDBJ whole genome shotgun (WGS) entry which is preliminary data.</text>
</comment>
<keyword evidence="1" id="KW-0418">Kinase</keyword>
<reference evidence="1" key="2">
    <citation type="journal article" date="2021" name="PeerJ">
        <title>Extensive microbial diversity within the chicken gut microbiome revealed by metagenomics and culture.</title>
        <authorList>
            <person name="Gilroy R."/>
            <person name="Ravi A."/>
            <person name="Getino M."/>
            <person name="Pursley I."/>
            <person name="Horton D.L."/>
            <person name="Alikhan N.F."/>
            <person name="Baker D."/>
            <person name="Gharbi K."/>
            <person name="Hall N."/>
            <person name="Watson M."/>
            <person name="Adriaenssens E.M."/>
            <person name="Foster-Nyarko E."/>
            <person name="Jarju S."/>
            <person name="Secka A."/>
            <person name="Antonio M."/>
            <person name="Oren A."/>
            <person name="Chaudhuri R.R."/>
            <person name="La Ragione R."/>
            <person name="Hildebrand F."/>
            <person name="Pallen M.J."/>
        </authorList>
    </citation>
    <scope>NUCLEOTIDE SEQUENCE</scope>
    <source>
        <strain evidence="1">2830</strain>
    </source>
</reference>
<accession>A0A9D1HIK3</accession>
<dbReference type="GO" id="GO:0043752">
    <property type="term" value="F:adenosylcobinamide kinase activity"/>
    <property type="evidence" value="ECO:0007669"/>
    <property type="project" value="InterPro"/>
</dbReference>
<dbReference type="EMBL" id="DVMH01000004">
    <property type="protein sequence ID" value="HIU09762.1"/>
    <property type="molecule type" value="Genomic_DNA"/>
</dbReference>